<dbReference type="InterPro" id="IPR013320">
    <property type="entry name" value="ConA-like_dom_sf"/>
</dbReference>
<protein>
    <recommendedName>
        <fullName evidence="6">LamG-like jellyroll fold domain-containing protein</fullName>
    </recommendedName>
</protein>
<evidence type="ECO:0000313" key="5">
    <source>
        <dbReference type="Proteomes" id="UP000284657"/>
    </source>
</evidence>
<comment type="caution">
    <text evidence="3">The sequence shown here is derived from an EMBL/GenBank/DDBJ whole genome shotgun (WGS) entry which is preliminary data.</text>
</comment>
<dbReference type="AlphaFoldDB" id="A0A3F2RWD8"/>
<sequence>MRCLDLSGDDEALVTMLRKFGGASMSSLDALDALQKTWTKLNPPLSSIVKAAAEQTQQDQLSTGTGLHHDPFLTLCCETLTQPMRRGRLLNSVAPLDRLALSVAPTEKKQDQDDDGALPETTRADVSTVSGAIPGTESGSGPAVFTPSIPGASAEAAAIAKMTIGPFQDEEDAVVAYWRFEEGAADKQAGGDVASTDGIECLDTSKRENSLRLVGGAVNFVESSAPVDRGEPGRIPEEFAMRFPSSEALSSSLPPNGWGAHCPIRPGSTLDIGTAFDDDPYRREFTFEAWIRNYKLSERLQQQSENSDEAPIPMSGGVRQQLVARQRVDNLDEGMKISDVTAPMSWELTIDEDDHLVFTFGSQRIRATQKIEHSGNQGWRHIAFTVDVSSPQRVGLKLYLDALCVGESQATPSSQTVSKPSRLLLGWRMQDYEMTEVRLWATARSAEQLSDMRENYLGLAEAKRRMKIAIHQRNCTCEKCVSRRAQSAAGSGPGTPRLGLALSTPLAPPSRSRRVVPQAKPT</sequence>
<dbReference type="EMBL" id="MBDO02000051">
    <property type="protein sequence ID" value="RLN65578.1"/>
    <property type="molecule type" value="Genomic_DNA"/>
</dbReference>
<dbReference type="Proteomes" id="UP000277300">
    <property type="component" value="Unassembled WGS sequence"/>
</dbReference>
<dbReference type="Gene3D" id="2.60.120.200">
    <property type="match status" value="1"/>
</dbReference>
<organism evidence="3 4">
    <name type="scientific">Phytophthora kernoviae</name>
    <dbReference type="NCBI Taxonomy" id="325452"/>
    <lineage>
        <taxon>Eukaryota</taxon>
        <taxon>Sar</taxon>
        <taxon>Stramenopiles</taxon>
        <taxon>Oomycota</taxon>
        <taxon>Peronosporomycetes</taxon>
        <taxon>Peronosporales</taxon>
        <taxon>Peronosporaceae</taxon>
        <taxon>Phytophthora</taxon>
    </lineage>
</organism>
<dbReference type="OrthoDB" id="119388at2759"/>
<evidence type="ECO:0000313" key="2">
    <source>
        <dbReference type="EMBL" id="RLN61654.1"/>
    </source>
</evidence>
<dbReference type="SUPFAM" id="SSF49899">
    <property type="entry name" value="Concanavalin A-like lectins/glucanases"/>
    <property type="match status" value="1"/>
</dbReference>
<evidence type="ECO:0000313" key="3">
    <source>
        <dbReference type="EMBL" id="RLN65578.1"/>
    </source>
</evidence>
<reference evidence="4 5" key="1">
    <citation type="submission" date="2018-07" db="EMBL/GenBank/DDBJ databases">
        <title>Genome sequencing of oomycete isolates from Chile give support for New Zealand origin for Phytophthora kernoviae and make available the first Nothophytophthora sp. genome.</title>
        <authorList>
            <person name="Studholme D.J."/>
            <person name="Sanfuentes E."/>
            <person name="Panda P."/>
            <person name="Hill R."/>
            <person name="Sambles C."/>
            <person name="Grant M."/>
            <person name="Williams N.M."/>
            <person name="Mcdougal R.L."/>
        </authorList>
    </citation>
    <scope>NUCLEOTIDE SEQUENCE [LARGE SCALE GENOMIC DNA]</scope>
    <source>
        <strain evidence="3">Chile6</strain>
        <strain evidence="2">Chile7</strain>
    </source>
</reference>
<evidence type="ECO:0000313" key="4">
    <source>
        <dbReference type="Proteomes" id="UP000277300"/>
    </source>
</evidence>
<feature type="region of interest" description="Disordered" evidence="1">
    <location>
        <begin position="104"/>
        <end position="124"/>
    </location>
</feature>
<evidence type="ECO:0008006" key="6">
    <source>
        <dbReference type="Google" id="ProtNLM"/>
    </source>
</evidence>
<proteinExistence type="predicted"/>
<dbReference type="Proteomes" id="UP000284657">
    <property type="component" value="Unassembled WGS sequence"/>
</dbReference>
<evidence type="ECO:0000256" key="1">
    <source>
        <dbReference type="SAM" id="MobiDB-lite"/>
    </source>
</evidence>
<accession>A0A3F2RWD8</accession>
<gene>
    <name evidence="2" type="ORF">BBJ29_003341</name>
    <name evidence="3" type="ORF">BBP00_00002756</name>
</gene>
<dbReference type="EMBL" id="MBAD02000879">
    <property type="protein sequence ID" value="RLN61654.1"/>
    <property type="molecule type" value="Genomic_DNA"/>
</dbReference>
<name>A0A3F2RWD8_9STRA</name>
<dbReference type="Pfam" id="PF13385">
    <property type="entry name" value="Laminin_G_3"/>
    <property type="match status" value="1"/>
</dbReference>
<feature type="region of interest" description="Disordered" evidence="1">
    <location>
        <begin position="486"/>
        <end position="522"/>
    </location>
</feature>